<keyword evidence="1" id="KW-0812">Transmembrane</keyword>
<comment type="caution">
    <text evidence="2">The sequence shown here is derived from an EMBL/GenBank/DDBJ whole genome shotgun (WGS) entry which is preliminary data.</text>
</comment>
<reference evidence="2" key="1">
    <citation type="journal article" date="2014" name="Front. Microbiol.">
        <title>High frequency of phylogenetically diverse reductive dehalogenase-homologous genes in deep subseafloor sedimentary metagenomes.</title>
        <authorList>
            <person name="Kawai M."/>
            <person name="Futagami T."/>
            <person name="Toyoda A."/>
            <person name="Takaki Y."/>
            <person name="Nishi S."/>
            <person name="Hori S."/>
            <person name="Arai W."/>
            <person name="Tsubouchi T."/>
            <person name="Morono Y."/>
            <person name="Uchiyama I."/>
            <person name="Ito T."/>
            <person name="Fujiyama A."/>
            <person name="Inagaki F."/>
            <person name="Takami H."/>
        </authorList>
    </citation>
    <scope>NUCLEOTIDE SEQUENCE</scope>
    <source>
        <strain evidence="2">Expedition CK06-06</strain>
    </source>
</reference>
<evidence type="ECO:0008006" key="3">
    <source>
        <dbReference type="Google" id="ProtNLM"/>
    </source>
</evidence>
<evidence type="ECO:0000256" key="1">
    <source>
        <dbReference type="SAM" id="Phobius"/>
    </source>
</evidence>
<dbReference type="InterPro" id="IPR037185">
    <property type="entry name" value="EmrE-like"/>
</dbReference>
<accession>X1J4N4</accession>
<evidence type="ECO:0000313" key="2">
    <source>
        <dbReference type="EMBL" id="GAH89681.1"/>
    </source>
</evidence>
<dbReference type="AlphaFoldDB" id="X1J4N4"/>
<protein>
    <recommendedName>
        <fullName evidence="3">EamA domain-containing protein</fullName>
    </recommendedName>
</protein>
<keyword evidence="1" id="KW-1133">Transmembrane helix</keyword>
<dbReference type="EMBL" id="BARU01037765">
    <property type="protein sequence ID" value="GAH89681.1"/>
    <property type="molecule type" value="Genomic_DNA"/>
</dbReference>
<dbReference type="SUPFAM" id="SSF103481">
    <property type="entry name" value="Multidrug resistance efflux transporter EmrE"/>
    <property type="match status" value="1"/>
</dbReference>
<gene>
    <name evidence="2" type="ORF">S03H2_58788</name>
</gene>
<organism evidence="2">
    <name type="scientific">marine sediment metagenome</name>
    <dbReference type="NCBI Taxonomy" id="412755"/>
    <lineage>
        <taxon>unclassified sequences</taxon>
        <taxon>metagenomes</taxon>
        <taxon>ecological metagenomes</taxon>
    </lineage>
</organism>
<name>X1J4N4_9ZZZZ</name>
<proteinExistence type="predicted"/>
<sequence length="63" mass="6883">MLYNIGVKNDKGGNIVIISYFEPIMATILMVIIFGTLSIFTIIGGSLILTANMIVLKYSSKNN</sequence>
<feature type="transmembrane region" description="Helical" evidence="1">
    <location>
        <begin position="28"/>
        <end position="56"/>
    </location>
</feature>
<keyword evidence="1" id="KW-0472">Membrane</keyword>